<evidence type="ECO:0000313" key="3">
    <source>
        <dbReference type="EMBL" id="CAJ2512804.1"/>
    </source>
</evidence>
<protein>
    <submittedName>
        <fullName evidence="3">Uu.00g009230.m01.CDS01</fullName>
    </submittedName>
</protein>
<name>A0AAI8VXB4_9PEZI</name>
<feature type="domain" description="PCA1 HMA heavy metal-associated" evidence="2">
    <location>
        <begin position="12"/>
        <end position="78"/>
    </location>
</feature>
<evidence type="ECO:0000256" key="1">
    <source>
        <dbReference type="ARBA" id="ARBA00022723"/>
    </source>
</evidence>
<dbReference type="AlphaFoldDB" id="A0AAI8VXB4"/>
<dbReference type="Proteomes" id="UP001295740">
    <property type="component" value="Unassembled WGS sequence"/>
</dbReference>
<proteinExistence type="predicted"/>
<dbReference type="GO" id="GO:0046872">
    <property type="term" value="F:metal ion binding"/>
    <property type="evidence" value="ECO:0007669"/>
    <property type="project" value="UniProtKB-KW"/>
</dbReference>
<accession>A0AAI8VXB4</accession>
<dbReference type="Pfam" id="PF24534">
    <property type="entry name" value="HMA_PCA1"/>
    <property type="match status" value="1"/>
</dbReference>
<dbReference type="EMBL" id="CAUWAG010000020">
    <property type="protein sequence ID" value="CAJ2512804.1"/>
    <property type="molecule type" value="Genomic_DNA"/>
</dbReference>
<evidence type="ECO:0000313" key="4">
    <source>
        <dbReference type="Proteomes" id="UP001295740"/>
    </source>
</evidence>
<evidence type="ECO:0000259" key="2">
    <source>
        <dbReference type="Pfam" id="PF24534"/>
    </source>
</evidence>
<dbReference type="InterPro" id="IPR056236">
    <property type="entry name" value="HMA_PCA1"/>
</dbReference>
<reference evidence="3" key="1">
    <citation type="submission" date="2023-10" db="EMBL/GenBank/DDBJ databases">
        <authorList>
            <person name="Hackl T."/>
        </authorList>
    </citation>
    <scope>NUCLEOTIDE SEQUENCE</scope>
</reference>
<keyword evidence="1" id="KW-0479">Metal-binding</keyword>
<dbReference type="PANTHER" id="PTHR46594:SF4">
    <property type="entry name" value="P-TYPE CATION-TRANSPORTING ATPASE"/>
    <property type="match status" value="1"/>
</dbReference>
<organism evidence="3 4">
    <name type="scientific">Anthostomella pinea</name>
    <dbReference type="NCBI Taxonomy" id="933095"/>
    <lineage>
        <taxon>Eukaryota</taxon>
        <taxon>Fungi</taxon>
        <taxon>Dikarya</taxon>
        <taxon>Ascomycota</taxon>
        <taxon>Pezizomycotina</taxon>
        <taxon>Sordariomycetes</taxon>
        <taxon>Xylariomycetidae</taxon>
        <taxon>Xylariales</taxon>
        <taxon>Xylariaceae</taxon>
        <taxon>Anthostomella</taxon>
    </lineage>
</organism>
<keyword evidence="4" id="KW-1185">Reference proteome</keyword>
<dbReference type="PANTHER" id="PTHR46594">
    <property type="entry name" value="P-TYPE CATION-TRANSPORTING ATPASE"/>
    <property type="match status" value="1"/>
</dbReference>
<gene>
    <name evidence="3" type="ORF">KHLLAP_LOCUS13272</name>
</gene>
<comment type="caution">
    <text evidence="3">The sequence shown here is derived from an EMBL/GenBank/DDBJ whole genome shotgun (WGS) entry which is preliminary data.</text>
</comment>
<sequence length="204" mass="22560">MAKVEFDLMRTSHDGYMLEVIPGKGVQRFVRQTLPHGVQQLDTVDGKIARITYDMKIVGARDLLYNVLNVSPSLAPPQTTYIFSVVSFGYLITGHPLSTGEFFETSTLLVTLIMVGRWVSAVARHKAVESISVKSVQASTAVWSLPTVLRPRSMPGYPYGYVHDGGKIAHMTSHVVFDKTGTLTEGDLMSHSKRIPTEAEHTLR</sequence>